<evidence type="ECO:0000313" key="1">
    <source>
        <dbReference type="EMBL" id="MFN2102854.1"/>
    </source>
</evidence>
<dbReference type="RefSeq" id="WP_412701999.1">
    <property type="nucleotide sequence ID" value="NZ_JBDLBQ010000007.1"/>
</dbReference>
<dbReference type="EMBL" id="JBDLBQ010000007">
    <property type="protein sequence ID" value="MFN2102854.1"/>
    <property type="molecule type" value="Genomic_DNA"/>
</dbReference>
<protein>
    <recommendedName>
        <fullName evidence="3">HTH cro/C1-type domain-containing protein</fullName>
    </recommendedName>
</protein>
<evidence type="ECO:0000313" key="2">
    <source>
        <dbReference type="Proteomes" id="UP001634413"/>
    </source>
</evidence>
<evidence type="ECO:0008006" key="3">
    <source>
        <dbReference type="Google" id="ProtNLM"/>
    </source>
</evidence>
<dbReference type="Proteomes" id="UP001634413">
    <property type="component" value="Unassembled WGS sequence"/>
</dbReference>
<gene>
    <name evidence="1" type="ORF">ABDJ34_08065</name>
</gene>
<proteinExistence type="predicted"/>
<keyword evidence="2" id="KW-1185">Reference proteome</keyword>
<comment type="caution">
    <text evidence="1">The sequence shown here is derived from an EMBL/GenBank/DDBJ whole genome shotgun (WGS) entry which is preliminary data.</text>
</comment>
<accession>A0ABW9KE87</accession>
<name>A0ABW9KE87_9FIRM</name>
<reference evidence="1 2" key="1">
    <citation type="journal article" date="2024" name="Anaerobe">
        <title>The identification of Finegoldia dalianensis sp. nov., isolated from the pus of a patient with skin abscess and genomic analysis of the strains belonging to Finegoldia genus.</title>
        <authorList>
            <person name="Li Y."/>
            <person name="Wang Y."/>
            <person name="Xiao D."/>
            <person name="Wang J."/>
            <person name="Jin D."/>
        </authorList>
    </citation>
    <scope>NUCLEOTIDE SEQUENCE [LARGE SCALE GENOMIC DNA]</scope>
    <source>
        <strain evidence="1 2">LY240594</strain>
    </source>
</reference>
<organism evidence="1 2">
    <name type="scientific">Finegoldia dalianensis</name>
    <dbReference type="NCBI Taxonomy" id="3145239"/>
    <lineage>
        <taxon>Bacteria</taxon>
        <taxon>Bacillati</taxon>
        <taxon>Bacillota</taxon>
        <taxon>Tissierellia</taxon>
        <taxon>Tissierellales</taxon>
        <taxon>Peptoniphilaceae</taxon>
        <taxon>Finegoldia</taxon>
    </lineage>
</organism>
<sequence length="137" mass="15803">MSSKSIDIEKIKLLLENEAFTSELIEQSTGVNKGMIDSIRAGEMNVEDLDLQTAFILSRLCDGINISYDYENLLEEFRADLHEFSPKLVAIVREDRGVYKPIIDYYLPQSFNKIDEPCEIVYAKDVLEEMEEMNKLI</sequence>